<comment type="subcellular location">
    <subcellularLocation>
        <location evidence="1">Cell membrane</location>
        <topology evidence="1">Multi-pass membrane protein</topology>
    </subcellularLocation>
</comment>
<dbReference type="Gene3D" id="1.20.144.10">
    <property type="entry name" value="Phosphatidic acid phosphatase type 2/haloperoxidase"/>
    <property type="match status" value="2"/>
</dbReference>
<evidence type="ECO:0000256" key="6">
    <source>
        <dbReference type="ARBA" id="ARBA00023136"/>
    </source>
</evidence>
<accession>A0A2S8SS93</accession>
<reference evidence="9 10" key="1">
    <citation type="journal article" date="2018" name="Syst. Appl. Microbiol.">
        <title>Abditibacterium utsteinense sp. nov., the first cultivated member of candidate phylum FBP, isolated from ice-free Antarctic soil samples.</title>
        <authorList>
            <person name="Tahon G."/>
            <person name="Tytgat B."/>
            <person name="Lebbe L."/>
            <person name="Carlier A."/>
            <person name="Willems A."/>
        </authorList>
    </citation>
    <scope>NUCLEOTIDE SEQUENCE [LARGE SCALE GENOMIC DNA]</scope>
    <source>
        <strain evidence="9 10">LMG 29911</strain>
    </source>
</reference>
<dbReference type="InterPro" id="IPR000326">
    <property type="entry name" value="PAP2/HPO"/>
</dbReference>
<feature type="domain" description="Phosphatidic acid phosphatase type 2/haloperoxidase" evidence="8">
    <location>
        <begin position="95"/>
        <end position="209"/>
    </location>
</feature>
<evidence type="ECO:0000256" key="2">
    <source>
        <dbReference type="ARBA" id="ARBA00022475"/>
    </source>
</evidence>
<dbReference type="GO" id="GO:0016787">
    <property type="term" value="F:hydrolase activity"/>
    <property type="evidence" value="ECO:0007669"/>
    <property type="project" value="UniProtKB-KW"/>
</dbReference>
<feature type="transmembrane region" description="Helical" evidence="7">
    <location>
        <begin position="12"/>
        <end position="34"/>
    </location>
</feature>
<name>A0A2S8SS93_9BACT</name>
<dbReference type="EMBL" id="NIGF01000010">
    <property type="protein sequence ID" value="PQV63646.1"/>
    <property type="molecule type" value="Genomic_DNA"/>
</dbReference>
<evidence type="ECO:0000313" key="10">
    <source>
        <dbReference type="Proteomes" id="UP000237684"/>
    </source>
</evidence>
<dbReference type="RefSeq" id="WP_105484056.1">
    <property type="nucleotide sequence ID" value="NZ_NIGF01000010.1"/>
</dbReference>
<keyword evidence="3 7" id="KW-0812">Transmembrane</keyword>
<evidence type="ECO:0000256" key="4">
    <source>
        <dbReference type="ARBA" id="ARBA00022801"/>
    </source>
</evidence>
<dbReference type="CDD" id="cd03392">
    <property type="entry name" value="PAP2_like_2"/>
    <property type="match status" value="1"/>
</dbReference>
<evidence type="ECO:0000256" key="3">
    <source>
        <dbReference type="ARBA" id="ARBA00022692"/>
    </source>
</evidence>
<dbReference type="PANTHER" id="PTHR14969">
    <property type="entry name" value="SPHINGOSINE-1-PHOSPHATE PHOSPHOHYDROLASE"/>
    <property type="match status" value="1"/>
</dbReference>
<keyword evidence="5 7" id="KW-1133">Transmembrane helix</keyword>
<evidence type="ECO:0000259" key="8">
    <source>
        <dbReference type="SMART" id="SM00014"/>
    </source>
</evidence>
<gene>
    <name evidence="9" type="ORF">B1R32_110112</name>
</gene>
<evidence type="ECO:0000256" key="1">
    <source>
        <dbReference type="ARBA" id="ARBA00004651"/>
    </source>
</evidence>
<feature type="transmembrane region" description="Helical" evidence="7">
    <location>
        <begin position="70"/>
        <end position="92"/>
    </location>
</feature>
<dbReference type="GO" id="GO:0005886">
    <property type="term" value="C:plasma membrane"/>
    <property type="evidence" value="ECO:0007669"/>
    <property type="project" value="UniProtKB-SubCell"/>
</dbReference>
<feature type="transmembrane region" description="Helical" evidence="7">
    <location>
        <begin position="99"/>
        <end position="121"/>
    </location>
</feature>
<feature type="transmembrane region" description="Helical" evidence="7">
    <location>
        <begin position="194"/>
        <end position="212"/>
    </location>
</feature>
<proteinExistence type="predicted"/>
<protein>
    <submittedName>
        <fullName evidence="9">Undecaprenyl-diphosphatase</fullName>
    </submittedName>
</protein>
<dbReference type="PANTHER" id="PTHR14969:SF62">
    <property type="entry name" value="DECAPRENYLPHOSPHORYL-5-PHOSPHORIBOSE PHOSPHATASE RV3807C-RELATED"/>
    <property type="match status" value="1"/>
</dbReference>
<dbReference type="SMART" id="SM00014">
    <property type="entry name" value="acidPPc"/>
    <property type="match status" value="1"/>
</dbReference>
<dbReference type="OrthoDB" id="9789113at2"/>
<sequence length="249" mass="28304">MKNLLSTFTRFMAKYYLLLIPIFFGILIPLLAFAKSAEEVWSEGGFERDVPVLQFIHQYSNPTFDHLMVFITRLGGIMYMIPFTAVTLFFLLRSKYRSGAWFFVLAVGGAGVLNLLVKAVFHRARPTLWISPAPEYDYSFPSGHSMLTMAVVTALILLTWRTRWRWPVFFCGGLFVIAVGFSRAYLGVHFPSDVLAGWSASLAWVSSVYLVLSSNGRLHWPRQNTAVSEHNIDTKKKQNNTQMVYQSAP</sequence>
<evidence type="ECO:0000256" key="7">
    <source>
        <dbReference type="SAM" id="Phobius"/>
    </source>
</evidence>
<feature type="transmembrane region" description="Helical" evidence="7">
    <location>
        <begin position="141"/>
        <end position="160"/>
    </location>
</feature>
<dbReference type="Proteomes" id="UP000237684">
    <property type="component" value="Unassembled WGS sequence"/>
</dbReference>
<feature type="transmembrane region" description="Helical" evidence="7">
    <location>
        <begin position="167"/>
        <end position="188"/>
    </location>
</feature>
<keyword evidence="6 7" id="KW-0472">Membrane</keyword>
<dbReference type="InterPro" id="IPR036938">
    <property type="entry name" value="PAP2/HPO_sf"/>
</dbReference>
<organism evidence="9 10">
    <name type="scientific">Abditibacterium utsteinense</name>
    <dbReference type="NCBI Taxonomy" id="1960156"/>
    <lineage>
        <taxon>Bacteria</taxon>
        <taxon>Pseudomonadati</taxon>
        <taxon>Abditibacteriota</taxon>
        <taxon>Abditibacteriia</taxon>
        <taxon>Abditibacteriales</taxon>
        <taxon>Abditibacteriaceae</taxon>
        <taxon>Abditibacterium</taxon>
    </lineage>
</organism>
<evidence type="ECO:0000313" key="9">
    <source>
        <dbReference type="EMBL" id="PQV63646.1"/>
    </source>
</evidence>
<dbReference type="AlphaFoldDB" id="A0A2S8SS93"/>
<keyword evidence="2" id="KW-1003">Cell membrane</keyword>
<dbReference type="SUPFAM" id="SSF48317">
    <property type="entry name" value="Acid phosphatase/Vanadium-dependent haloperoxidase"/>
    <property type="match status" value="1"/>
</dbReference>
<keyword evidence="4" id="KW-0378">Hydrolase</keyword>
<comment type="caution">
    <text evidence="9">The sequence shown here is derived from an EMBL/GenBank/DDBJ whole genome shotgun (WGS) entry which is preliminary data.</text>
</comment>
<dbReference type="InParanoid" id="A0A2S8SS93"/>
<evidence type="ECO:0000256" key="5">
    <source>
        <dbReference type="ARBA" id="ARBA00022989"/>
    </source>
</evidence>
<dbReference type="FunCoup" id="A0A2S8SS93">
    <property type="interactions" value="173"/>
</dbReference>
<keyword evidence="10" id="KW-1185">Reference proteome</keyword>
<dbReference type="Pfam" id="PF01569">
    <property type="entry name" value="PAP2"/>
    <property type="match status" value="1"/>
</dbReference>